<dbReference type="RefSeq" id="WP_386801226.1">
    <property type="nucleotide sequence ID" value="NZ_JBHTMU010000002.1"/>
</dbReference>
<dbReference type="EMBL" id="JBHTMU010000002">
    <property type="protein sequence ID" value="MFD1341168.1"/>
    <property type="molecule type" value="Genomic_DNA"/>
</dbReference>
<comment type="caution">
    <text evidence="2">The sequence shown here is derived from an EMBL/GenBank/DDBJ whole genome shotgun (WGS) entry which is preliminary data.</text>
</comment>
<gene>
    <name evidence="2" type="ORF">ACFQ4E_01925</name>
</gene>
<keyword evidence="3" id="KW-1185">Reference proteome</keyword>
<feature type="domain" description="HTH cro/C1-type" evidence="1">
    <location>
        <begin position="10"/>
        <end position="64"/>
    </location>
</feature>
<dbReference type="SMART" id="SM00530">
    <property type="entry name" value="HTH_XRE"/>
    <property type="match status" value="1"/>
</dbReference>
<dbReference type="InterPro" id="IPR010982">
    <property type="entry name" value="Lambda_DNA-bd_dom_sf"/>
</dbReference>
<dbReference type="PROSITE" id="PS50943">
    <property type="entry name" value="HTH_CROC1"/>
    <property type="match status" value="1"/>
</dbReference>
<accession>A0ABW3ZDJ1</accession>
<dbReference type="InterPro" id="IPR001387">
    <property type="entry name" value="Cro/C1-type_HTH"/>
</dbReference>
<evidence type="ECO:0000313" key="2">
    <source>
        <dbReference type="EMBL" id="MFD1341168.1"/>
    </source>
</evidence>
<dbReference type="Pfam" id="PF13560">
    <property type="entry name" value="HTH_31"/>
    <property type="match status" value="1"/>
</dbReference>
<reference evidence="3" key="1">
    <citation type="journal article" date="2019" name="Int. J. Syst. Evol. Microbiol.">
        <title>The Global Catalogue of Microorganisms (GCM) 10K type strain sequencing project: providing services to taxonomists for standard genome sequencing and annotation.</title>
        <authorList>
            <consortium name="The Broad Institute Genomics Platform"/>
            <consortium name="The Broad Institute Genome Sequencing Center for Infectious Disease"/>
            <person name="Wu L."/>
            <person name="Ma J."/>
        </authorList>
    </citation>
    <scope>NUCLEOTIDE SEQUENCE [LARGE SCALE GENOMIC DNA]</scope>
    <source>
        <strain evidence="3">CCUG 62953</strain>
    </source>
</reference>
<protein>
    <submittedName>
        <fullName evidence="2">Helix-turn-helix transcriptional regulator</fullName>
    </submittedName>
</protein>
<sequence length="115" mass="12790">MIDVLVGRSLRNLRLKRGLSTRQVAYLLCIDPVELTEFEAGRARPSAVQLHEFALLFGIPIERIFMNEMPEASPSGVGGPAPRDDQVQEIARDYGQRDPIERILTFGILTATAEP</sequence>
<name>A0ABW3ZDJ1_9RHOB</name>
<evidence type="ECO:0000259" key="1">
    <source>
        <dbReference type="PROSITE" id="PS50943"/>
    </source>
</evidence>
<organism evidence="2 3">
    <name type="scientific">Litorisediminicola beolgyonensis</name>
    <dbReference type="NCBI Taxonomy" id="1173614"/>
    <lineage>
        <taxon>Bacteria</taxon>
        <taxon>Pseudomonadati</taxon>
        <taxon>Pseudomonadota</taxon>
        <taxon>Alphaproteobacteria</taxon>
        <taxon>Rhodobacterales</taxon>
        <taxon>Paracoccaceae</taxon>
        <taxon>Litorisediminicola</taxon>
    </lineage>
</organism>
<dbReference type="CDD" id="cd00093">
    <property type="entry name" value="HTH_XRE"/>
    <property type="match status" value="1"/>
</dbReference>
<proteinExistence type="predicted"/>
<dbReference type="Gene3D" id="1.10.260.40">
    <property type="entry name" value="lambda repressor-like DNA-binding domains"/>
    <property type="match status" value="1"/>
</dbReference>
<dbReference type="Proteomes" id="UP001597135">
    <property type="component" value="Unassembled WGS sequence"/>
</dbReference>
<dbReference type="SUPFAM" id="SSF47413">
    <property type="entry name" value="lambda repressor-like DNA-binding domains"/>
    <property type="match status" value="1"/>
</dbReference>
<evidence type="ECO:0000313" key="3">
    <source>
        <dbReference type="Proteomes" id="UP001597135"/>
    </source>
</evidence>